<gene>
    <name evidence="1" type="ORF">JGU71_28390</name>
</gene>
<sequence length="51" mass="5780">MRLFKRNGRHRPALGRRTLAEIVAAQMLTEAQVHAIVDERAIWGRPSQVTA</sequence>
<protein>
    <submittedName>
        <fullName evidence="1">Uncharacterized protein</fullName>
    </submittedName>
</protein>
<accession>A0A934NWR4</accession>
<name>A0A934NWR4_9NOCA</name>
<dbReference type="Proteomes" id="UP000655868">
    <property type="component" value="Unassembled WGS sequence"/>
</dbReference>
<evidence type="ECO:0000313" key="2">
    <source>
        <dbReference type="Proteomes" id="UP000655868"/>
    </source>
</evidence>
<dbReference type="EMBL" id="JAEMNV010000014">
    <property type="protein sequence ID" value="MBJ8342816.1"/>
    <property type="molecule type" value="Genomic_DNA"/>
</dbReference>
<evidence type="ECO:0000313" key="1">
    <source>
        <dbReference type="EMBL" id="MBJ8342816.1"/>
    </source>
</evidence>
<comment type="caution">
    <text evidence="1">The sequence shown here is derived from an EMBL/GenBank/DDBJ whole genome shotgun (WGS) entry which is preliminary data.</text>
</comment>
<organism evidence="1 2">
    <name type="scientific">Antrihabitans stalagmiti</name>
    <dbReference type="NCBI Taxonomy" id="2799499"/>
    <lineage>
        <taxon>Bacteria</taxon>
        <taxon>Bacillati</taxon>
        <taxon>Actinomycetota</taxon>
        <taxon>Actinomycetes</taxon>
        <taxon>Mycobacteriales</taxon>
        <taxon>Nocardiaceae</taxon>
        <taxon>Antrihabitans</taxon>
    </lineage>
</organism>
<proteinExistence type="predicted"/>
<keyword evidence="2" id="KW-1185">Reference proteome</keyword>
<reference evidence="1" key="1">
    <citation type="submission" date="2020-12" db="EMBL/GenBank/DDBJ databases">
        <title>Antrihabitans popcorni sp. nov. and Antrihabitans auranticaus sp. nov., isolated from a larva cave.</title>
        <authorList>
            <person name="Lee S.D."/>
            <person name="Kim I.S."/>
        </authorList>
    </citation>
    <scope>NUCLEOTIDE SEQUENCE</scope>
    <source>
        <strain evidence="1">YC3-6</strain>
    </source>
</reference>
<dbReference type="AlphaFoldDB" id="A0A934NWR4"/>
<dbReference type="RefSeq" id="WP_199708518.1">
    <property type="nucleotide sequence ID" value="NZ_JAEMNV010000014.1"/>
</dbReference>